<dbReference type="PANTHER" id="PTHR42773:SF1">
    <property type="entry name" value="METALLO-BETA-LACTAMASE FAMILY PROTEIN"/>
    <property type="match status" value="1"/>
</dbReference>
<dbReference type="SMART" id="SM00849">
    <property type="entry name" value="Lactamase_B"/>
    <property type="match status" value="1"/>
</dbReference>
<dbReference type="Gene3D" id="3.60.15.10">
    <property type="entry name" value="Ribonuclease Z/Hydroxyacylglutathione hydrolase-like"/>
    <property type="match status" value="1"/>
</dbReference>
<dbReference type="Proteomes" id="UP000002574">
    <property type="component" value="Chromosome"/>
</dbReference>
<dbReference type="eggNOG" id="COG0491">
    <property type="taxonomic scope" value="Bacteria"/>
</dbReference>
<evidence type="ECO:0000313" key="3">
    <source>
        <dbReference type="Proteomes" id="UP000002574"/>
    </source>
</evidence>
<dbReference type="RefSeq" id="WP_012962685.1">
    <property type="nucleotide sequence ID" value="NC_013799.1"/>
</dbReference>
<dbReference type="SUPFAM" id="SSF56281">
    <property type="entry name" value="Metallo-hydrolase/oxidoreductase"/>
    <property type="match status" value="1"/>
</dbReference>
<dbReference type="AlphaFoldDB" id="D3DFA0"/>
<dbReference type="STRING" id="608538.HTH_0035"/>
<dbReference type="SUPFAM" id="SSF54862">
    <property type="entry name" value="4Fe-4S ferredoxins"/>
    <property type="match status" value="1"/>
</dbReference>
<evidence type="ECO:0000259" key="1">
    <source>
        <dbReference type="SMART" id="SM00849"/>
    </source>
</evidence>
<dbReference type="PANTHER" id="PTHR42773">
    <property type="entry name" value="METALLO-BETA-LACTAMASE-RELATED"/>
    <property type="match status" value="1"/>
</dbReference>
<dbReference type="eggNOG" id="COG1141">
    <property type="taxonomic scope" value="Bacteria"/>
</dbReference>
<dbReference type="Pfam" id="PF13370">
    <property type="entry name" value="Fer4_13"/>
    <property type="match status" value="1"/>
</dbReference>
<dbReference type="InterPro" id="IPR001279">
    <property type="entry name" value="Metallo-B-lactamas"/>
</dbReference>
<accession>D3DFA0</accession>
<dbReference type="OrthoDB" id="9802248at2"/>
<name>D3DFA0_HYDTT</name>
<dbReference type="KEGG" id="hth:HTH_0035"/>
<keyword evidence="3" id="KW-1185">Reference proteome</keyword>
<evidence type="ECO:0000313" key="2">
    <source>
        <dbReference type="EMBL" id="BAI68502.1"/>
    </source>
</evidence>
<dbReference type="Gene3D" id="3.30.70.20">
    <property type="match status" value="1"/>
</dbReference>
<gene>
    <name evidence="2" type="ordered locus">HTH_0035</name>
</gene>
<sequence length="285" mass="32381">MADIKKRLPCNVPGDFFVDASCIDCDICTEIAPAIFGKGKDSACVIKQPKAKEEEEKALMALLSCPVGAIGTRSKEGVREVIKKFPAKIEDGVYRCGLSSKKSYGAMSYFILHPDGNWMIDSPRENAHLLKNIASLGGLKYIFLTHEDDVADAEFYAKAFNAQVIIHERDAHAYPKADIKVSGDDPTNMGDFTIIPTPGHTAGHMVLLYKNFLFTGDHLWYSPERKRLWASEEYCWYSWSHQLKSIKRLLDFRFEWVLPGHGRSIKMSHKEIKRQIKELLLMYNF</sequence>
<dbReference type="KEGG" id="hte:Hydth_0036"/>
<dbReference type="EMBL" id="AP011112">
    <property type="protein sequence ID" value="BAI68502.1"/>
    <property type="molecule type" value="Genomic_DNA"/>
</dbReference>
<protein>
    <submittedName>
        <fullName evidence="2">Beta-lactamase-like protein</fullName>
    </submittedName>
</protein>
<dbReference type="CDD" id="cd07727">
    <property type="entry name" value="YmaE-like_MBL-fold"/>
    <property type="match status" value="1"/>
</dbReference>
<dbReference type="InterPro" id="IPR036866">
    <property type="entry name" value="RibonucZ/Hydroxyglut_hydro"/>
</dbReference>
<feature type="domain" description="Metallo-beta-lactamase" evidence="1">
    <location>
        <begin position="105"/>
        <end position="261"/>
    </location>
</feature>
<dbReference type="Pfam" id="PF00753">
    <property type="entry name" value="Lactamase_B"/>
    <property type="match status" value="1"/>
</dbReference>
<reference evidence="2 3" key="1">
    <citation type="journal article" date="2010" name="J. Bacteriol.">
        <title>Complete genome sequence of the thermophilic, obligately chemolithoautotrophic hydrogen-oxidizing bacterium Hydrogenobacter thermophilus TK-6.</title>
        <authorList>
            <person name="Arai H."/>
            <person name="Kanbe H."/>
            <person name="Ishii M."/>
            <person name="Igarashi Y."/>
        </authorList>
    </citation>
    <scope>NUCLEOTIDE SEQUENCE [LARGE SCALE GENOMIC DNA]</scope>
    <source>
        <strain evidence="3">DSM 6534 / IAM 12695 / TK-6 [Tokyo]</strain>
    </source>
</reference>
<organism evidence="2 3">
    <name type="scientific">Hydrogenobacter thermophilus (strain DSM 6534 / IAM 12695 / TK-6)</name>
    <dbReference type="NCBI Taxonomy" id="608538"/>
    <lineage>
        <taxon>Bacteria</taxon>
        <taxon>Pseudomonadati</taxon>
        <taxon>Aquificota</taxon>
        <taxon>Aquificia</taxon>
        <taxon>Aquificales</taxon>
        <taxon>Aquificaceae</taxon>
        <taxon>Hydrogenobacter</taxon>
    </lineage>
</organism>
<proteinExistence type="predicted"/>